<feature type="transmembrane region" description="Helical" evidence="2">
    <location>
        <begin position="142"/>
        <end position="162"/>
    </location>
</feature>
<accession>A0A165WXG9</accession>
<protein>
    <recommendedName>
        <fullName evidence="5">NAD(P)-binding protein</fullName>
    </recommendedName>
</protein>
<feature type="transmembrane region" description="Helical" evidence="2">
    <location>
        <begin position="116"/>
        <end position="136"/>
    </location>
</feature>
<dbReference type="GO" id="GO:0005737">
    <property type="term" value="C:cytoplasm"/>
    <property type="evidence" value="ECO:0007669"/>
    <property type="project" value="TreeGrafter"/>
</dbReference>
<keyword evidence="2" id="KW-1133">Transmembrane helix</keyword>
<keyword evidence="2" id="KW-0472">Membrane</keyword>
<evidence type="ECO:0008006" key="5">
    <source>
        <dbReference type="Google" id="ProtNLM"/>
    </source>
</evidence>
<dbReference type="GO" id="GO:0019748">
    <property type="term" value="P:secondary metabolic process"/>
    <property type="evidence" value="ECO:0007669"/>
    <property type="project" value="TreeGrafter"/>
</dbReference>
<dbReference type="AlphaFoldDB" id="A0A165WXG9"/>
<feature type="transmembrane region" description="Helical" evidence="2">
    <location>
        <begin position="342"/>
        <end position="363"/>
    </location>
</feature>
<dbReference type="Proteomes" id="UP000076532">
    <property type="component" value="Unassembled WGS sequence"/>
</dbReference>
<name>A0A165WXG9_9AGAM</name>
<sequence>MDITDDASIHAAVADLEKKLCGAALDVLVNNAGVALENDIEHDGLRTRFEKTFSVNAFGTVVAAEAFRPLPKLYRTPGDPATENFKLAFMYFNYGDHTMDMMALVSITRRLFSCRAALYSYFSLDMLIAMVASSTLDYLPPAQIGYMGIAAVVVYAYDWLLFASEEVEIVSERGMSWSIAIYFLSRISACAHIILIAVIILTPLENCAAIFLVTGTCRIMSMASTSYLFLLRVQAVYHQSRPITVIFGCCWLATIGLNILVSVSTRAAHITGLHYCTSTETRYYALPSSSSFVNDTLIFLAISYRLAADAATEHNWRSWTQSVTKGRGLYRLSRSLMLSGQVYYTTVILFFFVNLVMMCSPLVPVIMHYSLINTYITFTNIMACKIFRGIALGMMQDSPSSWNTARIGAALDSRAPHRCRAVPRAP</sequence>
<keyword evidence="4" id="KW-1185">Reference proteome</keyword>
<dbReference type="Gene3D" id="3.40.50.720">
    <property type="entry name" value="NAD(P)-binding Rossmann-like Domain"/>
    <property type="match status" value="1"/>
</dbReference>
<reference evidence="3 4" key="1">
    <citation type="journal article" date="2016" name="Mol. Biol. Evol.">
        <title>Comparative Genomics of Early-Diverging Mushroom-Forming Fungi Provides Insights into the Origins of Lignocellulose Decay Capabilities.</title>
        <authorList>
            <person name="Nagy L.G."/>
            <person name="Riley R."/>
            <person name="Tritt A."/>
            <person name="Adam C."/>
            <person name="Daum C."/>
            <person name="Floudas D."/>
            <person name="Sun H."/>
            <person name="Yadav J.S."/>
            <person name="Pangilinan J."/>
            <person name="Larsson K.H."/>
            <person name="Matsuura K."/>
            <person name="Barry K."/>
            <person name="Labutti K."/>
            <person name="Kuo R."/>
            <person name="Ohm R.A."/>
            <person name="Bhattacharya S.S."/>
            <person name="Shirouzu T."/>
            <person name="Yoshinaga Y."/>
            <person name="Martin F.M."/>
            <person name="Grigoriev I.V."/>
            <person name="Hibbett D.S."/>
        </authorList>
    </citation>
    <scope>NUCLEOTIDE SEQUENCE [LARGE SCALE GENOMIC DNA]</scope>
    <source>
        <strain evidence="3 4">CBS 109695</strain>
    </source>
</reference>
<feature type="transmembrane region" description="Helical" evidence="2">
    <location>
        <begin position="183"/>
        <end position="202"/>
    </location>
</feature>
<dbReference type="PANTHER" id="PTHR43544">
    <property type="entry name" value="SHORT-CHAIN DEHYDROGENASE/REDUCTASE"/>
    <property type="match status" value="1"/>
</dbReference>
<dbReference type="SUPFAM" id="SSF51735">
    <property type="entry name" value="NAD(P)-binding Rossmann-fold domains"/>
    <property type="match status" value="1"/>
</dbReference>
<dbReference type="Pfam" id="PF00106">
    <property type="entry name" value="adh_short"/>
    <property type="match status" value="1"/>
</dbReference>
<evidence type="ECO:0000256" key="2">
    <source>
        <dbReference type="SAM" id="Phobius"/>
    </source>
</evidence>
<evidence type="ECO:0000313" key="4">
    <source>
        <dbReference type="Proteomes" id="UP000076532"/>
    </source>
</evidence>
<dbReference type="OrthoDB" id="3038990at2759"/>
<dbReference type="EMBL" id="KV417734">
    <property type="protein sequence ID" value="KZP08004.1"/>
    <property type="molecule type" value="Genomic_DNA"/>
</dbReference>
<organism evidence="3 4">
    <name type="scientific">Athelia psychrophila</name>
    <dbReference type="NCBI Taxonomy" id="1759441"/>
    <lineage>
        <taxon>Eukaryota</taxon>
        <taxon>Fungi</taxon>
        <taxon>Dikarya</taxon>
        <taxon>Basidiomycota</taxon>
        <taxon>Agaricomycotina</taxon>
        <taxon>Agaricomycetes</taxon>
        <taxon>Agaricomycetidae</taxon>
        <taxon>Atheliales</taxon>
        <taxon>Atheliaceae</taxon>
        <taxon>Athelia</taxon>
    </lineage>
</organism>
<comment type="similarity">
    <text evidence="1">Belongs to the short-chain dehydrogenases/reductases (SDR) family.</text>
</comment>
<dbReference type="InterPro" id="IPR051468">
    <property type="entry name" value="Fungal_SecMetab_SDRs"/>
</dbReference>
<feature type="transmembrane region" description="Helical" evidence="2">
    <location>
        <begin position="208"/>
        <end position="231"/>
    </location>
</feature>
<evidence type="ECO:0000256" key="1">
    <source>
        <dbReference type="ARBA" id="ARBA00006484"/>
    </source>
</evidence>
<feature type="transmembrane region" description="Helical" evidence="2">
    <location>
        <begin position="369"/>
        <end position="387"/>
    </location>
</feature>
<gene>
    <name evidence="3" type="ORF">FIBSPDRAFT_1052660</name>
</gene>
<dbReference type="InterPro" id="IPR002347">
    <property type="entry name" value="SDR_fam"/>
</dbReference>
<dbReference type="InterPro" id="IPR036291">
    <property type="entry name" value="NAD(P)-bd_dom_sf"/>
</dbReference>
<proteinExistence type="inferred from homology"/>
<dbReference type="PANTHER" id="PTHR43544:SF32">
    <property type="entry name" value="CHAIN DEHYDROGENASE, PUTATIVE (AFU_ORTHOLOGUE AFUA_5G01530)-RELATED"/>
    <property type="match status" value="1"/>
</dbReference>
<dbReference type="GO" id="GO:0016491">
    <property type="term" value="F:oxidoreductase activity"/>
    <property type="evidence" value="ECO:0007669"/>
    <property type="project" value="TreeGrafter"/>
</dbReference>
<keyword evidence="2" id="KW-0812">Transmembrane</keyword>
<feature type="transmembrane region" description="Helical" evidence="2">
    <location>
        <begin position="243"/>
        <end position="263"/>
    </location>
</feature>
<evidence type="ECO:0000313" key="3">
    <source>
        <dbReference type="EMBL" id="KZP08004.1"/>
    </source>
</evidence>